<accession>A0A849C005</accession>
<keyword evidence="2" id="KW-1185">Reference proteome</keyword>
<proteinExistence type="predicted"/>
<dbReference type="RefSeq" id="WP_067517708.1">
    <property type="nucleotide sequence ID" value="NZ_JABELX010000003.1"/>
</dbReference>
<dbReference type="EMBL" id="JABELX010000003">
    <property type="protein sequence ID" value="NNH69830.1"/>
    <property type="molecule type" value="Genomic_DNA"/>
</dbReference>
<organism evidence="1 2">
    <name type="scientific">Nocardia uniformis</name>
    <dbReference type="NCBI Taxonomy" id="53432"/>
    <lineage>
        <taxon>Bacteria</taxon>
        <taxon>Bacillati</taxon>
        <taxon>Actinomycetota</taxon>
        <taxon>Actinomycetes</taxon>
        <taxon>Mycobacteriales</taxon>
        <taxon>Nocardiaceae</taxon>
        <taxon>Nocardia</taxon>
    </lineage>
</organism>
<comment type="caution">
    <text evidence="1">The sequence shown here is derived from an EMBL/GenBank/DDBJ whole genome shotgun (WGS) entry which is preliminary data.</text>
</comment>
<reference evidence="1 2" key="1">
    <citation type="submission" date="2020-05" db="EMBL/GenBank/DDBJ databases">
        <title>MicrobeNet Type strains.</title>
        <authorList>
            <person name="Nicholson A.C."/>
        </authorList>
    </citation>
    <scope>NUCLEOTIDE SEQUENCE [LARGE SCALE GENOMIC DNA]</scope>
    <source>
        <strain evidence="1 2">JCM 3224</strain>
    </source>
</reference>
<gene>
    <name evidence="1" type="ORF">HLB23_08115</name>
</gene>
<evidence type="ECO:0000313" key="1">
    <source>
        <dbReference type="EMBL" id="NNH69830.1"/>
    </source>
</evidence>
<protein>
    <submittedName>
        <fullName evidence="1">Uncharacterized protein</fullName>
    </submittedName>
</protein>
<sequence length="66" mass="7474">MRDVHRHSPWVLERELDLSPSLAAQIIGETDRRRRFLSVDDIAVFCPVPPGLMPLIQDRLVVSPVG</sequence>
<dbReference type="Proteomes" id="UP000586827">
    <property type="component" value="Unassembled WGS sequence"/>
</dbReference>
<dbReference type="AlphaFoldDB" id="A0A849C005"/>
<name>A0A849C005_9NOCA</name>
<evidence type="ECO:0000313" key="2">
    <source>
        <dbReference type="Proteomes" id="UP000586827"/>
    </source>
</evidence>